<evidence type="ECO:0000313" key="2">
    <source>
        <dbReference type="Proteomes" id="UP000515442"/>
    </source>
</evidence>
<sequence length="46" mass="5155">MADLAVVRDVYEAAKCRKIEPGHTPTDMTDCQPVKAHANLYFPLTH</sequence>
<dbReference type="AlphaFoldDB" id="A0A6S5DJV4"/>
<gene>
    <name evidence="1" type="ORF">WP3W19E03_42580</name>
</gene>
<reference evidence="1 2" key="1">
    <citation type="submission" date="2019-12" db="EMBL/GenBank/DDBJ databases">
        <title>complete genome sequences of Aeromonas veronii str. WP3-W19-ESBL-03 isolated from wastewater treatment plant effluent.</title>
        <authorList>
            <person name="Sekizuka T."/>
            <person name="Itokawa K."/>
            <person name="Yatsu K."/>
            <person name="Inamine Y."/>
            <person name="Kuroda M."/>
        </authorList>
    </citation>
    <scope>NUCLEOTIDE SEQUENCE [LARGE SCALE GENOMIC DNA]</scope>
    <source>
        <strain evidence="1 2">WP3-W19-ESBL-03</strain>
    </source>
</reference>
<accession>A0A6S5DJV4</accession>
<dbReference type="EMBL" id="AP022038">
    <property type="protein sequence ID" value="BBR41733.1"/>
    <property type="molecule type" value="Genomic_DNA"/>
</dbReference>
<organism evidence="1 2">
    <name type="scientific">Aeromonas veronii</name>
    <dbReference type="NCBI Taxonomy" id="654"/>
    <lineage>
        <taxon>Bacteria</taxon>
        <taxon>Pseudomonadati</taxon>
        <taxon>Pseudomonadota</taxon>
        <taxon>Gammaproteobacteria</taxon>
        <taxon>Aeromonadales</taxon>
        <taxon>Aeromonadaceae</taxon>
        <taxon>Aeromonas</taxon>
    </lineage>
</organism>
<proteinExistence type="predicted"/>
<protein>
    <submittedName>
        <fullName evidence="1">Uncharacterized protein</fullName>
    </submittedName>
</protein>
<evidence type="ECO:0000313" key="1">
    <source>
        <dbReference type="EMBL" id="BBR41733.1"/>
    </source>
</evidence>
<name>A0A6S5DJV4_AERVE</name>
<dbReference type="Proteomes" id="UP000515442">
    <property type="component" value="Chromosome"/>
</dbReference>